<dbReference type="RefSeq" id="WP_162369093.1">
    <property type="nucleotide sequence ID" value="NZ_JAAEEH010000002.1"/>
</dbReference>
<dbReference type="InterPro" id="IPR007197">
    <property type="entry name" value="rSAM"/>
</dbReference>
<dbReference type="CDD" id="cd01335">
    <property type="entry name" value="Radical_SAM"/>
    <property type="match status" value="1"/>
</dbReference>
<dbReference type="NCBIfam" id="TIGR02493">
    <property type="entry name" value="PFLA"/>
    <property type="match status" value="1"/>
</dbReference>
<evidence type="ECO:0000259" key="11">
    <source>
        <dbReference type="PROSITE" id="PS51918"/>
    </source>
</evidence>
<keyword evidence="8 10" id="KW-0408">Iron</keyword>
<dbReference type="SFLD" id="SFLDS00029">
    <property type="entry name" value="Radical_SAM"/>
    <property type="match status" value="1"/>
</dbReference>
<dbReference type="PROSITE" id="PS01087">
    <property type="entry name" value="RADICAL_ACTIVATING"/>
    <property type="match status" value="1"/>
</dbReference>
<proteinExistence type="inferred from homology"/>
<reference evidence="12 13" key="1">
    <citation type="submission" date="2020-01" db="EMBL/GenBank/DDBJ databases">
        <title>Anaeroalcalibacter tamaniensis gen. nov., sp. nov., moderately halophilic strictly anaerobic fermenter bacterium from mud volcano of Taman peninsula.</title>
        <authorList>
            <person name="Frolova A."/>
            <person name="Merkel A.Y."/>
            <person name="Slobodkin A.I."/>
        </authorList>
    </citation>
    <scope>NUCLEOTIDE SEQUENCE [LARGE SCALE GENOMIC DNA]</scope>
    <source>
        <strain evidence="12 13">F-3ap</strain>
    </source>
</reference>
<dbReference type="Gene3D" id="3.20.20.70">
    <property type="entry name" value="Aldolase class I"/>
    <property type="match status" value="1"/>
</dbReference>
<keyword evidence="5 10" id="KW-0949">S-adenosyl-L-methionine</keyword>
<dbReference type="GO" id="GO:0043365">
    <property type="term" value="F:[formate-C-acetyltransferase]-activating enzyme activity"/>
    <property type="evidence" value="ECO:0007669"/>
    <property type="project" value="UniProtKB-UniRule"/>
</dbReference>
<dbReference type="InterPro" id="IPR034457">
    <property type="entry name" value="Organic_radical-activating"/>
</dbReference>
<keyword evidence="12" id="KW-0670">Pyruvate</keyword>
<dbReference type="SFLD" id="SFLDG01067">
    <property type="entry name" value="SPASM/twitch_domain_containing"/>
    <property type="match status" value="1"/>
</dbReference>
<evidence type="ECO:0000313" key="13">
    <source>
        <dbReference type="Proteomes" id="UP000461585"/>
    </source>
</evidence>
<protein>
    <recommendedName>
        <fullName evidence="3 10">Pyruvate formate-lyase-activating enzyme</fullName>
        <ecNumber evidence="10">1.97.1.4</ecNumber>
    </recommendedName>
</protein>
<keyword evidence="13" id="KW-1185">Reference proteome</keyword>
<dbReference type="Proteomes" id="UP000461585">
    <property type="component" value="Unassembled WGS sequence"/>
</dbReference>
<feature type="domain" description="Radical SAM core" evidence="11">
    <location>
        <begin position="16"/>
        <end position="241"/>
    </location>
</feature>
<comment type="function">
    <text evidence="1 10">Activation of pyruvate formate-lyase under anaerobic conditions by generation of an organic free radical, using S-adenosylmethionine and reduced flavodoxin as cosubstrates to produce 5'-deoxy-adenosine.</text>
</comment>
<evidence type="ECO:0000256" key="4">
    <source>
        <dbReference type="ARBA" id="ARBA00022485"/>
    </source>
</evidence>
<evidence type="ECO:0000313" key="12">
    <source>
        <dbReference type="EMBL" id="NDL66362.1"/>
    </source>
</evidence>
<keyword evidence="9 10" id="KW-0411">Iron-sulfur</keyword>
<evidence type="ECO:0000256" key="8">
    <source>
        <dbReference type="ARBA" id="ARBA00023004"/>
    </source>
</evidence>
<dbReference type="AlphaFoldDB" id="A0A7X5KN27"/>
<dbReference type="InterPro" id="IPR001989">
    <property type="entry name" value="Radical_activat_CS"/>
</dbReference>
<keyword evidence="12" id="KW-0456">Lyase</keyword>
<dbReference type="PANTHER" id="PTHR30352:SF5">
    <property type="entry name" value="PYRUVATE FORMATE-LYASE 1-ACTIVATING ENZYME"/>
    <property type="match status" value="1"/>
</dbReference>
<dbReference type="GO" id="GO:0046872">
    <property type="term" value="F:metal ion binding"/>
    <property type="evidence" value="ECO:0007669"/>
    <property type="project" value="UniProtKB-UniRule"/>
</dbReference>
<dbReference type="Pfam" id="PF04055">
    <property type="entry name" value="Radical_SAM"/>
    <property type="match status" value="1"/>
</dbReference>
<sequence>MSATLKVHSLESCGTVDGPGIRFVVFLQGCALRCQYCHNPDTWKMSGGTAYTVEELFAEISKYKSYMRFSKGGVTVTGGDPLLQAGPLVELFKLCRESGIHTALDTSGFLLNDRVKELLGLTDLVLLDIKHFDPETYKAITGAGLGPTLEFFEYTQAQGIPVWIRYVLVPGLSDQPEHIRALAAYLGGFQHIQRIDVLPFHKMGEYKWNELGYEYKLGDTPEPSKESLVAAMAIFKEYNLQVATT</sequence>
<evidence type="ECO:0000256" key="7">
    <source>
        <dbReference type="ARBA" id="ARBA00023002"/>
    </source>
</evidence>
<dbReference type="InterPro" id="IPR012838">
    <property type="entry name" value="PFL1_activating"/>
</dbReference>
<dbReference type="EMBL" id="JAAEEH010000002">
    <property type="protein sequence ID" value="NDL66362.1"/>
    <property type="molecule type" value="Genomic_DNA"/>
</dbReference>
<gene>
    <name evidence="12" type="primary">pflA</name>
    <name evidence="12" type="ORF">GXN74_01195</name>
</gene>
<comment type="subcellular location">
    <subcellularLocation>
        <location evidence="10">Cytoplasm</location>
    </subcellularLocation>
</comment>
<comment type="caution">
    <text evidence="12">The sequence shown here is derived from an EMBL/GenBank/DDBJ whole genome shotgun (WGS) entry which is preliminary data.</text>
</comment>
<dbReference type="PIRSF" id="PIRSF000371">
    <property type="entry name" value="PFL_act_enz"/>
    <property type="match status" value="1"/>
</dbReference>
<dbReference type="InterPro" id="IPR012839">
    <property type="entry name" value="Organic_radical_activase"/>
</dbReference>
<evidence type="ECO:0000256" key="6">
    <source>
        <dbReference type="ARBA" id="ARBA00022723"/>
    </source>
</evidence>
<comment type="cofactor">
    <cofactor evidence="10">
        <name>[4Fe-4S] cluster</name>
        <dbReference type="ChEBI" id="CHEBI:49883"/>
    </cofactor>
    <text evidence="10">Binds 1 [4Fe-4S] cluster. The cluster is coordinated with 3 cysteines and an exchangeable S-adenosyl-L-methionine.</text>
</comment>
<comment type="similarity">
    <text evidence="2 10">Belongs to the organic radical-activating enzymes family.</text>
</comment>
<dbReference type="GO" id="GO:0051539">
    <property type="term" value="F:4 iron, 4 sulfur cluster binding"/>
    <property type="evidence" value="ECO:0007669"/>
    <property type="project" value="UniProtKB-UniRule"/>
</dbReference>
<dbReference type="PANTHER" id="PTHR30352">
    <property type="entry name" value="PYRUVATE FORMATE-LYASE-ACTIVATING ENZYME"/>
    <property type="match status" value="1"/>
</dbReference>
<keyword evidence="10" id="KW-0963">Cytoplasm</keyword>
<comment type="catalytic activity">
    <reaction evidence="10">
        <text>glycyl-[formate C-acetyltransferase] + reduced [flavodoxin] + S-adenosyl-L-methionine = glycin-2-yl radical-[formate C-acetyltransferase] + semiquinone [flavodoxin] + 5'-deoxyadenosine + L-methionine + H(+)</text>
        <dbReference type="Rhea" id="RHEA:19225"/>
        <dbReference type="Rhea" id="RHEA-COMP:10622"/>
        <dbReference type="Rhea" id="RHEA-COMP:12190"/>
        <dbReference type="Rhea" id="RHEA-COMP:12191"/>
        <dbReference type="Rhea" id="RHEA-COMP:14480"/>
        <dbReference type="ChEBI" id="CHEBI:15378"/>
        <dbReference type="ChEBI" id="CHEBI:17319"/>
        <dbReference type="ChEBI" id="CHEBI:29947"/>
        <dbReference type="ChEBI" id="CHEBI:32722"/>
        <dbReference type="ChEBI" id="CHEBI:57618"/>
        <dbReference type="ChEBI" id="CHEBI:57844"/>
        <dbReference type="ChEBI" id="CHEBI:59789"/>
        <dbReference type="ChEBI" id="CHEBI:140311"/>
        <dbReference type="EC" id="1.97.1.4"/>
    </reaction>
</comment>
<dbReference type="InterPro" id="IPR013785">
    <property type="entry name" value="Aldolase_TIM"/>
</dbReference>
<keyword evidence="4 10" id="KW-0004">4Fe-4S</keyword>
<organism evidence="12 13">
    <name type="scientific">Anaerotalea alkaliphila</name>
    <dbReference type="NCBI Taxonomy" id="2662126"/>
    <lineage>
        <taxon>Bacteria</taxon>
        <taxon>Bacillati</taxon>
        <taxon>Bacillota</taxon>
        <taxon>Clostridia</taxon>
        <taxon>Eubacteriales</taxon>
        <taxon>Anaerotalea</taxon>
    </lineage>
</organism>
<evidence type="ECO:0000256" key="5">
    <source>
        <dbReference type="ARBA" id="ARBA00022691"/>
    </source>
</evidence>
<evidence type="ECO:0000256" key="2">
    <source>
        <dbReference type="ARBA" id="ARBA00009777"/>
    </source>
</evidence>
<evidence type="ECO:0000256" key="9">
    <source>
        <dbReference type="ARBA" id="ARBA00023014"/>
    </source>
</evidence>
<dbReference type="SFLD" id="SFLDG01066">
    <property type="entry name" value="organic_radical-activating_enz"/>
    <property type="match status" value="1"/>
</dbReference>
<dbReference type="EC" id="1.97.1.4" evidence="10"/>
<evidence type="ECO:0000256" key="3">
    <source>
        <dbReference type="ARBA" id="ARBA00021356"/>
    </source>
</evidence>
<evidence type="ECO:0000256" key="10">
    <source>
        <dbReference type="RuleBase" id="RU362053"/>
    </source>
</evidence>
<name>A0A7X5KN27_9FIRM</name>
<dbReference type="PROSITE" id="PS51918">
    <property type="entry name" value="RADICAL_SAM"/>
    <property type="match status" value="1"/>
</dbReference>
<evidence type="ECO:0000256" key="1">
    <source>
        <dbReference type="ARBA" id="ARBA00003141"/>
    </source>
</evidence>
<dbReference type="GO" id="GO:0016829">
    <property type="term" value="F:lyase activity"/>
    <property type="evidence" value="ECO:0007669"/>
    <property type="project" value="UniProtKB-KW"/>
</dbReference>
<keyword evidence="7 10" id="KW-0560">Oxidoreductase</keyword>
<dbReference type="GO" id="GO:0005737">
    <property type="term" value="C:cytoplasm"/>
    <property type="evidence" value="ECO:0007669"/>
    <property type="project" value="UniProtKB-SubCell"/>
</dbReference>
<dbReference type="SUPFAM" id="SSF102114">
    <property type="entry name" value="Radical SAM enzymes"/>
    <property type="match status" value="1"/>
</dbReference>
<accession>A0A7X5KN27</accession>
<dbReference type="InterPro" id="IPR058240">
    <property type="entry name" value="rSAM_sf"/>
</dbReference>
<keyword evidence="6 10" id="KW-0479">Metal-binding</keyword>